<dbReference type="Proteomes" id="UP000077266">
    <property type="component" value="Unassembled WGS sequence"/>
</dbReference>
<feature type="compositionally biased region" description="Low complexity" evidence="3">
    <location>
        <begin position="216"/>
        <end position="232"/>
    </location>
</feature>
<dbReference type="OrthoDB" id="346839at2759"/>
<gene>
    <name evidence="5" type="ORF">EXIGLDRAFT_765837</name>
</gene>
<dbReference type="InParanoid" id="A0A165K6Y4"/>
<dbReference type="Gene3D" id="3.30.70.330">
    <property type="match status" value="1"/>
</dbReference>
<feature type="compositionally biased region" description="Pro residues" evidence="3">
    <location>
        <begin position="50"/>
        <end position="60"/>
    </location>
</feature>
<dbReference type="PROSITE" id="PS50102">
    <property type="entry name" value="RRM"/>
    <property type="match status" value="1"/>
</dbReference>
<feature type="domain" description="RRM" evidence="4">
    <location>
        <begin position="90"/>
        <end position="169"/>
    </location>
</feature>
<sequence>MLSSARRRPSSSHAANKQHLVGPRGAHVAPAWRDSAPGHRRPSGTAYRSAPPPPPPPPPAHQHSASSHEAGPSTASGDKDKRKLAPEGGSKILVSNLPEDVGETDVWDLFKSTVGPIKTLFLIYAANGRSRGMAFVHFHHPESAMKARNQYHGKVIDGTNAVRVELVSEPVPPPQTSLLARMNTGGSSIFSAPQQHQHQQQQQPRSLLDRLPPSGPRQQRPPQQHMHVQPQMKTGVQGKRKKGPKRVQNTKKTIEELDAEMEEWKNAAPVPPS</sequence>
<evidence type="ECO:0000313" key="6">
    <source>
        <dbReference type="Proteomes" id="UP000077266"/>
    </source>
</evidence>
<evidence type="ECO:0000256" key="2">
    <source>
        <dbReference type="PROSITE-ProRule" id="PRU00176"/>
    </source>
</evidence>
<protein>
    <submittedName>
        <fullName evidence="5">RNA-binding domain-containing protein</fullName>
    </submittedName>
</protein>
<dbReference type="SMART" id="SM00360">
    <property type="entry name" value="RRM"/>
    <property type="match status" value="1"/>
</dbReference>
<proteinExistence type="predicted"/>
<organism evidence="5 6">
    <name type="scientific">Exidia glandulosa HHB12029</name>
    <dbReference type="NCBI Taxonomy" id="1314781"/>
    <lineage>
        <taxon>Eukaryota</taxon>
        <taxon>Fungi</taxon>
        <taxon>Dikarya</taxon>
        <taxon>Basidiomycota</taxon>
        <taxon>Agaricomycotina</taxon>
        <taxon>Agaricomycetes</taxon>
        <taxon>Auriculariales</taxon>
        <taxon>Exidiaceae</taxon>
        <taxon>Exidia</taxon>
    </lineage>
</organism>
<dbReference type="GO" id="GO:0003729">
    <property type="term" value="F:mRNA binding"/>
    <property type="evidence" value="ECO:0007669"/>
    <property type="project" value="TreeGrafter"/>
</dbReference>
<dbReference type="STRING" id="1314781.A0A165K6Y4"/>
<keyword evidence="1 2" id="KW-0694">RNA-binding</keyword>
<feature type="region of interest" description="Disordered" evidence="3">
    <location>
        <begin position="1"/>
        <end position="91"/>
    </location>
</feature>
<dbReference type="InterPro" id="IPR035979">
    <property type="entry name" value="RBD_domain_sf"/>
</dbReference>
<dbReference type="InterPro" id="IPR000504">
    <property type="entry name" value="RRM_dom"/>
</dbReference>
<feature type="compositionally biased region" description="Basic residues" evidence="3">
    <location>
        <begin position="238"/>
        <end position="249"/>
    </location>
</feature>
<evidence type="ECO:0000259" key="4">
    <source>
        <dbReference type="PROSITE" id="PS50102"/>
    </source>
</evidence>
<evidence type="ECO:0000313" key="5">
    <source>
        <dbReference type="EMBL" id="KZV95894.1"/>
    </source>
</evidence>
<dbReference type="SUPFAM" id="SSF54928">
    <property type="entry name" value="RNA-binding domain, RBD"/>
    <property type="match status" value="1"/>
</dbReference>
<accession>A0A165K6Y4</accession>
<feature type="compositionally biased region" description="Low complexity" evidence="3">
    <location>
        <begin position="194"/>
        <end position="203"/>
    </location>
</feature>
<dbReference type="Pfam" id="PF00076">
    <property type="entry name" value="RRM_1"/>
    <property type="match status" value="1"/>
</dbReference>
<keyword evidence="6" id="KW-1185">Reference proteome</keyword>
<dbReference type="PANTHER" id="PTHR19965:SF35">
    <property type="entry name" value="RNA ANNEALING PROTEIN YRA1"/>
    <property type="match status" value="1"/>
</dbReference>
<feature type="compositionally biased region" description="Basic residues" evidence="3">
    <location>
        <begin position="1"/>
        <end position="10"/>
    </location>
</feature>
<dbReference type="InterPro" id="IPR012677">
    <property type="entry name" value="Nucleotide-bd_a/b_plait_sf"/>
</dbReference>
<feature type="region of interest" description="Disordered" evidence="3">
    <location>
        <begin position="172"/>
        <end position="251"/>
    </location>
</feature>
<dbReference type="InterPro" id="IPR051229">
    <property type="entry name" value="ALYREF_mRNA_export"/>
</dbReference>
<dbReference type="PANTHER" id="PTHR19965">
    <property type="entry name" value="RNA AND EXPORT FACTOR BINDING PROTEIN"/>
    <property type="match status" value="1"/>
</dbReference>
<dbReference type="GO" id="GO:0005634">
    <property type="term" value="C:nucleus"/>
    <property type="evidence" value="ECO:0007669"/>
    <property type="project" value="TreeGrafter"/>
</dbReference>
<name>A0A165K6Y4_EXIGL</name>
<dbReference type="AlphaFoldDB" id="A0A165K6Y4"/>
<dbReference type="EMBL" id="KV425950">
    <property type="protein sequence ID" value="KZV95894.1"/>
    <property type="molecule type" value="Genomic_DNA"/>
</dbReference>
<evidence type="ECO:0000256" key="1">
    <source>
        <dbReference type="ARBA" id="ARBA00022884"/>
    </source>
</evidence>
<feature type="compositionally biased region" description="Polar residues" evidence="3">
    <location>
        <begin position="184"/>
        <end position="193"/>
    </location>
</feature>
<reference evidence="5 6" key="1">
    <citation type="journal article" date="2016" name="Mol. Biol. Evol.">
        <title>Comparative Genomics of Early-Diverging Mushroom-Forming Fungi Provides Insights into the Origins of Lignocellulose Decay Capabilities.</title>
        <authorList>
            <person name="Nagy L.G."/>
            <person name="Riley R."/>
            <person name="Tritt A."/>
            <person name="Adam C."/>
            <person name="Daum C."/>
            <person name="Floudas D."/>
            <person name="Sun H."/>
            <person name="Yadav J.S."/>
            <person name="Pangilinan J."/>
            <person name="Larsson K.H."/>
            <person name="Matsuura K."/>
            <person name="Barry K."/>
            <person name="Labutti K."/>
            <person name="Kuo R."/>
            <person name="Ohm R.A."/>
            <person name="Bhattacharya S.S."/>
            <person name="Shirouzu T."/>
            <person name="Yoshinaga Y."/>
            <person name="Martin F.M."/>
            <person name="Grigoriev I.V."/>
            <person name="Hibbett D.S."/>
        </authorList>
    </citation>
    <scope>NUCLEOTIDE SEQUENCE [LARGE SCALE GENOMIC DNA]</scope>
    <source>
        <strain evidence="5 6">HHB12029</strain>
    </source>
</reference>
<evidence type="ECO:0000256" key="3">
    <source>
        <dbReference type="SAM" id="MobiDB-lite"/>
    </source>
</evidence>